<feature type="domain" description="Cation/H+ exchanger transmembrane" evidence="6">
    <location>
        <begin position="10"/>
        <end position="395"/>
    </location>
</feature>
<feature type="transmembrane region" description="Helical" evidence="5">
    <location>
        <begin position="229"/>
        <end position="248"/>
    </location>
</feature>
<feature type="transmembrane region" description="Helical" evidence="5">
    <location>
        <begin position="307"/>
        <end position="330"/>
    </location>
</feature>
<feature type="transmembrane region" description="Helical" evidence="5">
    <location>
        <begin position="161"/>
        <end position="179"/>
    </location>
</feature>
<dbReference type="InterPro" id="IPR004712">
    <property type="entry name" value="Na+/H+_antiporter_fungi"/>
</dbReference>
<keyword evidence="2 5" id="KW-0812">Transmembrane</keyword>
<organism evidence="7 8">
    <name type="scientific">Salinimicrobium tongyeongense</name>
    <dbReference type="NCBI Taxonomy" id="2809707"/>
    <lineage>
        <taxon>Bacteria</taxon>
        <taxon>Pseudomonadati</taxon>
        <taxon>Bacteroidota</taxon>
        <taxon>Flavobacteriia</taxon>
        <taxon>Flavobacteriales</taxon>
        <taxon>Flavobacteriaceae</taxon>
        <taxon>Salinimicrobium</taxon>
    </lineage>
</organism>
<dbReference type="PANTHER" id="PTHR31382">
    <property type="entry name" value="NA(+)/H(+) ANTIPORTER"/>
    <property type="match status" value="1"/>
</dbReference>
<evidence type="ECO:0000259" key="6">
    <source>
        <dbReference type="Pfam" id="PF00999"/>
    </source>
</evidence>
<keyword evidence="8" id="KW-1185">Reference proteome</keyword>
<accession>A0ABY6NMC7</accession>
<feature type="transmembrane region" description="Helical" evidence="5">
    <location>
        <begin position="117"/>
        <end position="140"/>
    </location>
</feature>
<sequence length="416" mass="46131">MTLIFFISLLIILAGAFFKKIQDISVTEPLLALFLGVLLGPDLLNVIKTSNAQTEFHILEIACQFTIAMALMATALRLPKHVFRKNATTLSILLIFGMLLMWIFASGIFYLLMPNTGIFQCLLLGAIIAPTDPVVASTLVTGRKAEKFLPAKLRNTLSFEAGVNDGLAFPIVFLALYLLNAEGSGDLGQWFVKILLYESILCAILAYGVGYACGYLLKKTHKAGYLNRKTLLSFSTAVALLLLTGFELLHMNPIIAVFAGGFAFAKDITAAEDLKEERIQETMERITTVPVFFILGLMLPWQDWYNLGWTAVLIVVLILFLRRLPALLILMPFMPQFRKKIYSVLIMGWFGPIGVAALYYAVLAKEKAHFEDAWIIPSLVVAASTVVHGLTSVPLEKLYHSTSEGTNERENLENRT</sequence>
<feature type="transmembrane region" description="Helical" evidence="5">
    <location>
        <begin position="56"/>
        <end position="78"/>
    </location>
</feature>
<gene>
    <name evidence="7" type="ORF">JRG66_08405</name>
</gene>
<evidence type="ECO:0000256" key="1">
    <source>
        <dbReference type="ARBA" id="ARBA00004141"/>
    </source>
</evidence>
<comment type="subcellular location">
    <subcellularLocation>
        <location evidence="1">Membrane</location>
        <topology evidence="1">Multi-pass membrane protein</topology>
    </subcellularLocation>
</comment>
<evidence type="ECO:0000313" key="7">
    <source>
        <dbReference type="EMBL" id="UZH54029.1"/>
    </source>
</evidence>
<dbReference type="RefSeq" id="WP_265162328.1">
    <property type="nucleotide sequence ID" value="NZ_CP069620.1"/>
</dbReference>
<feature type="transmembrane region" description="Helical" evidence="5">
    <location>
        <begin position="342"/>
        <end position="362"/>
    </location>
</feature>
<evidence type="ECO:0000313" key="8">
    <source>
        <dbReference type="Proteomes" id="UP001163981"/>
    </source>
</evidence>
<dbReference type="Gene3D" id="6.10.140.1330">
    <property type="match status" value="1"/>
</dbReference>
<dbReference type="Proteomes" id="UP001163981">
    <property type="component" value="Chromosome"/>
</dbReference>
<feature type="transmembrane region" description="Helical" evidence="5">
    <location>
        <begin position="194"/>
        <end position="217"/>
    </location>
</feature>
<dbReference type="PANTHER" id="PTHR31382:SF1">
    <property type="entry name" value="SODIUM ION_PROTON EXCHANGER (EUROFUNG)"/>
    <property type="match status" value="1"/>
</dbReference>
<feature type="transmembrane region" description="Helical" evidence="5">
    <location>
        <begin position="90"/>
        <end position="111"/>
    </location>
</feature>
<dbReference type="InterPro" id="IPR006153">
    <property type="entry name" value="Cation/H_exchanger_TM"/>
</dbReference>
<dbReference type="EMBL" id="CP069620">
    <property type="protein sequence ID" value="UZH54029.1"/>
    <property type="molecule type" value="Genomic_DNA"/>
</dbReference>
<evidence type="ECO:0000256" key="2">
    <source>
        <dbReference type="ARBA" id="ARBA00022692"/>
    </source>
</evidence>
<feature type="transmembrane region" description="Helical" evidence="5">
    <location>
        <begin position="374"/>
        <end position="393"/>
    </location>
</feature>
<keyword evidence="3 5" id="KW-1133">Transmembrane helix</keyword>
<evidence type="ECO:0000256" key="3">
    <source>
        <dbReference type="ARBA" id="ARBA00022989"/>
    </source>
</evidence>
<proteinExistence type="predicted"/>
<evidence type="ECO:0000256" key="4">
    <source>
        <dbReference type="ARBA" id="ARBA00023136"/>
    </source>
</evidence>
<keyword evidence="4 5" id="KW-0472">Membrane</keyword>
<evidence type="ECO:0000256" key="5">
    <source>
        <dbReference type="SAM" id="Phobius"/>
    </source>
</evidence>
<reference evidence="7" key="1">
    <citation type="submission" date="2021-02" db="EMBL/GenBank/DDBJ databases">
        <title>Salinimicrobium sp. nov. isolated from seawater in Tongyeong, Republic of Korea.</title>
        <authorList>
            <person name="Lee S.-J."/>
        </authorList>
    </citation>
    <scope>NUCLEOTIDE SEQUENCE</scope>
    <source>
        <strain evidence="7">HN-2-9-2</strain>
    </source>
</reference>
<protein>
    <submittedName>
        <fullName evidence="7">Cation:proton antiporter</fullName>
    </submittedName>
</protein>
<dbReference type="Pfam" id="PF00999">
    <property type="entry name" value="Na_H_Exchanger"/>
    <property type="match status" value="1"/>
</dbReference>
<name>A0ABY6NMC7_9FLAO</name>